<organism evidence="1 2">
    <name type="scientific">Dallia pectoralis</name>
    <name type="common">Alaska blackfish</name>
    <dbReference type="NCBI Taxonomy" id="75939"/>
    <lineage>
        <taxon>Eukaryota</taxon>
        <taxon>Metazoa</taxon>
        <taxon>Chordata</taxon>
        <taxon>Craniata</taxon>
        <taxon>Vertebrata</taxon>
        <taxon>Euteleostomi</taxon>
        <taxon>Actinopterygii</taxon>
        <taxon>Neopterygii</taxon>
        <taxon>Teleostei</taxon>
        <taxon>Protacanthopterygii</taxon>
        <taxon>Esociformes</taxon>
        <taxon>Umbridae</taxon>
        <taxon>Dallia</taxon>
    </lineage>
</organism>
<keyword evidence="2" id="KW-1185">Reference proteome</keyword>
<evidence type="ECO:0000313" key="1">
    <source>
        <dbReference type="EMBL" id="KAJ8006877.1"/>
    </source>
</evidence>
<reference evidence="1" key="1">
    <citation type="submission" date="2021-05" db="EMBL/GenBank/DDBJ databases">
        <authorList>
            <person name="Pan Q."/>
            <person name="Jouanno E."/>
            <person name="Zahm M."/>
            <person name="Klopp C."/>
            <person name="Cabau C."/>
            <person name="Louis A."/>
            <person name="Berthelot C."/>
            <person name="Parey E."/>
            <person name="Roest Crollius H."/>
            <person name="Montfort J."/>
            <person name="Robinson-Rechavi M."/>
            <person name="Bouchez O."/>
            <person name="Lampietro C."/>
            <person name="Lopez Roques C."/>
            <person name="Donnadieu C."/>
            <person name="Postlethwait J."/>
            <person name="Bobe J."/>
            <person name="Dillon D."/>
            <person name="Chandos A."/>
            <person name="von Hippel F."/>
            <person name="Guiguen Y."/>
        </authorList>
    </citation>
    <scope>NUCLEOTIDE SEQUENCE</scope>
    <source>
        <strain evidence="1">YG-Jan2019</strain>
    </source>
</reference>
<sequence>MQQYPAVSPLHAQLKMLQWTSTAKVISKVEKGVPAELCDILTPPNTRLSPPHTPSFATFPRLGLWGYCYFE</sequence>
<evidence type="ECO:0000313" key="2">
    <source>
        <dbReference type="Proteomes" id="UP001157502"/>
    </source>
</evidence>
<protein>
    <submittedName>
        <fullName evidence="1">Uncharacterized protein</fullName>
    </submittedName>
</protein>
<accession>A0ACC2GTJ9</accession>
<proteinExistence type="predicted"/>
<comment type="caution">
    <text evidence="1">The sequence shown here is derived from an EMBL/GenBank/DDBJ whole genome shotgun (WGS) entry which is preliminary data.</text>
</comment>
<name>A0ACC2GTJ9_DALPE</name>
<dbReference type="EMBL" id="CM055736">
    <property type="protein sequence ID" value="KAJ8006877.1"/>
    <property type="molecule type" value="Genomic_DNA"/>
</dbReference>
<gene>
    <name evidence="1" type="ORF">DPEC_G00111780</name>
</gene>
<dbReference type="Proteomes" id="UP001157502">
    <property type="component" value="Chromosome 9"/>
</dbReference>